<evidence type="ECO:0000313" key="1">
    <source>
        <dbReference type="EMBL" id="KAE8307708.1"/>
    </source>
</evidence>
<gene>
    <name evidence="1" type="ORF">BDV41DRAFT_553825</name>
</gene>
<dbReference type="Proteomes" id="UP000325433">
    <property type="component" value="Unassembled WGS sequence"/>
</dbReference>
<reference evidence="2" key="1">
    <citation type="submission" date="2019-04" db="EMBL/GenBank/DDBJ databases">
        <title>Friends and foes A comparative genomics studyof 23 Aspergillus species from section Flavi.</title>
        <authorList>
            <consortium name="DOE Joint Genome Institute"/>
            <person name="Kjaerbolling I."/>
            <person name="Vesth T."/>
            <person name="Frisvad J.C."/>
            <person name="Nybo J.L."/>
            <person name="Theobald S."/>
            <person name="Kildgaard S."/>
            <person name="Isbrandt T."/>
            <person name="Kuo A."/>
            <person name="Sato A."/>
            <person name="Lyhne E.K."/>
            <person name="Kogle M.E."/>
            <person name="Wiebenga A."/>
            <person name="Kun R.S."/>
            <person name="Lubbers R.J."/>
            <person name="Makela M.R."/>
            <person name="Barry K."/>
            <person name="Chovatia M."/>
            <person name="Clum A."/>
            <person name="Daum C."/>
            <person name="Haridas S."/>
            <person name="He G."/>
            <person name="LaButti K."/>
            <person name="Lipzen A."/>
            <person name="Mondo S."/>
            <person name="Riley R."/>
            <person name="Salamov A."/>
            <person name="Simmons B.A."/>
            <person name="Magnuson J.K."/>
            <person name="Henrissat B."/>
            <person name="Mortensen U.H."/>
            <person name="Larsen T.O."/>
            <person name="Devries R.P."/>
            <person name="Grigoriev I.V."/>
            <person name="Machida M."/>
            <person name="Baker S.E."/>
            <person name="Andersen M.R."/>
        </authorList>
    </citation>
    <scope>NUCLEOTIDE SEQUENCE [LARGE SCALE GENOMIC DNA]</scope>
    <source>
        <strain evidence="2">CBS 130015</strain>
    </source>
</reference>
<dbReference type="EMBL" id="ML738400">
    <property type="protein sequence ID" value="KAE8307708.1"/>
    <property type="molecule type" value="Genomic_DNA"/>
</dbReference>
<proteinExistence type="predicted"/>
<dbReference type="AlphaFoldDB" id="A0A5N6VHH0"/>
<organism evidence="1 2">
    <name type="scientific">Aspergillus transmontanensis</name>
    <dbReference type="NCBI Taxonomy" id="1034304"/>
    <lineage>
        <taxon>Eukaryota</taxon>
        <taxon>Fungi</taxon>
        <taxon>Dikarya</taxon>
        <taxon>Ascomycota</taxon>
        <taxon>Pezizomycotina</taxon>
        <taxon>Eurotiomycetes</taxon>
        <taxon>Eurotiomycetidae</taxon>
        <taxon>Eurotiales</taxon>
        <taxon>Aspergillaceae</taxon>
        <taxon>Aspergillus</taxon>
        <taxon>Aspergillus subgen. Circumdati</taxon>
    </lineage>
</organism>
<accession>A0A5N6VHH0</accession>
<protein>
    <submittedName>
        <fullName evidence="1">Uncharacterized protein</fullName>
    </submittedName>
</protein>
<sequence length="173" mass="19462">MVLFTGLDRLHVQGHTKMHLLVLSSTTAYGVQWVHIDGIGLSLTGRGGERVLTPHYHLHHELLCTKLHISYPPFDSILSTVWYRFYLPQRRLNLESKAGPTCCSIIVRPDPVCTHENTSTTLKSRIHYSEFCSSFGSPIAHSERSFSFFHWVHCGDASVTPMGPQSITASFQP</sequence>
<keyword evidence="2" id="KW-1185">Reference proteome</keyword>
<evidence type="ECO:0000313" key="2">
    <source>
        <dbReference type="Proteomes" id="UP000325433"/>
    </source>
</evidence>
<name>A0A5N6VHH0_9EURO</name>